<reference evidence="14" key="1">
    <citation type="journal article" date="2019" name="Int. J. Syst. Evol. Microbiol.">
        <title>The Global Catalogue of Microorganisms (GCM) 10K type strain sequencing project: providing services to taxonomists for standard genome sequencing and annotation.</title>
        <authorList>
            <consortium name="The Broad Institute Genomics Platform"/>
            <consortium name="The Broad Institute Genome Sequencing Center for Infectious Disease"/>
            <person name="Wu L."/>
            <person name="Ma J."/>
        </authorList>
    </citation>
    <scope>NUCLEOTIDE SEQUENCE [LARGE SCALE GENOMIC DNA]</scope>
    <source>
        <strain evidence="14">NBRC 15640</strain>
    </source>
</reference>
<dbReference type="SUPFAM" id="SSF47384">
    <property type="entry name" value="Homodimeric domain of signal transducing histidine kinase"/>
    <property type="match status" value="1"/>
</dbReference>
<keyword evidence="10" id="KW-0472">Membrane</keyword>
<evidence type="ECO:0000256" key="2">
    <source>
        <dbReference type="ARBA" id="ARBA00004651"/>
    </source>
</evidence>
<keyword evidence="5" id="KW-0597">Phosphoprotein</keyword>
<keyword evidence="7" id="KW-0547">Nucleotide-binding</keyword>
<sequence length="463" mass="52709">MFKIFNSMFTRLYLGIVAGLGLTVMVFLHLGEEYMHRTDVEIFLNDASFFVNQYIEERGQPNSLYKELERTGKQRFYIFDMALLKDWDESKPCANCEFMFYMKGLPVYLINGCHFAVVMPIPNSSSSLFFSEHGEFFEPQFEWYENSEIHFVLALLATLVVSLGALIYMPVRRIQKQINLLVSAQRKFGQGCLTTRTTERYSHPIRELADGFNSMAEDIESRVRQSQIFTQAIPHEIRTPLSRIQMASDLARIQTPIQDRAIFNNIDTYVDDIKELSTKIVQLSKLNLAGSIDKASKNSDIYISDFCSDRLNKITECQGEYVVNCKTGNTVLNADETLCQLVIDNFITNATRYGKEKVRLSLTCFKTHWAIDIEDDGPGIPLDKRKEIFMAFSRLDRSRNADSGGFGLGLAIAASAAKTLNWTISVDDSELGGARFTVLVPLEVKPQQKKVDIQTYQFDTTTL</sequence>
<dbReference type="SUPFAM" id="SSF55874">
    <property type="entry name" value="ATPase domain of HSP90 chaperone/DNA topoisomerase II/histidine kinase"/>
    <property type="match status" value="1"/>
</dbReference>
<dbReference type="Gene3D" id="1.10.287.130">
    <property type="match status" value="1"/>
</dbReference>
<dbReference type="GO" id="GO:0005886">
    <property type="term" value="C:plasma membrane"/>
    <property type="evidence" value="ECO:0007669"/>
    <property type="project" value="UniProtKB-SubCell"/>
</dbReference>
<dbReference type="PANTHER" id="PTHR44936">
    <property type="entry name" value="SENSOR PROTEIN CREC"/>
    <property type="match status" value="1"/>
</dbReference>
<keyword evidence="4" id="KW-1003">Cell membrane</keyword>
<dbReference type="PANTHER" id="PTHR44936:SF10">
    <property type="entry name" value="SENSOR PROTEIN RSTB"/>
    <property type="match status" value="1"/>
</dbReference>
<dbReference type="Gene3D" id="3.30.565.10">
    <property type="entry name" value="Histidine kinase-like ATPase, C-terminal domain"/>
    <property type="match status" value="1"/>
</dbReference>
<dbReference type="EMBL" id="BSNX01000075">
    <property type="protein sequence ID" value="GLQ76420.1"/>
    <property type="molecule type" value="Genomic_DNA"/>
</dbReference>
<feature type="domain" description="Histidine kinase" evidence="11">
    <location>
        <begin position="232"/>
        <end position="444"/>
    </location>
</feature>
<dbReference type="SMART" id="SM00304">
    <property type="entry name" value="HAMP"/>
    <property type="match status" value="1"/>
</dbReference>
<dbReference type="PROSITE" id="PS50109">
    <property type="entry name" value="HIS_KIN"/>
    <property type="match status" value="1"/>
</dbReference>
<dbReference type="InterPro" id="IPR050980">
    <property type="entry name" value="2C_sensor_his_kinase"/>
</dbReference>
<dbReference type="SMART" id="SM00387">
    <property type="entry name" value="HATPase_c"/>
    <property type="match status" value="1"/>
</dbReference>
<evidence type="ECO:0000256" key="9">
    <source>
        <dbReference type="ARBA" id="ARBA00022840"/>
    </source>
</evidence>
<dbReference type="EC" id="2.7.13.3" evidence="3"/>
<feature type="domain" description="HAMP" evidence="12">
    <location>
        <begin position="172"/>
        <end position="224"/>
    </location>
</feature>
<evidence type="ECO:0000313" key="13">
    <source>
        <dbReference type="EMBL" id="GLQ76420.1"/>
    </source>
</evidence>
<protein>
    <recommendedName>
        <fullName evidence="3">histidine kinase</fullName>
        <ecNumber evidence="3">2.7.13.3</ecNumber>
    </recommendedName>
</protein>
<evidence type="ECO:0000256" key="5">
    <source>
        <dbReference type="ARBA" id="ARBA00022553"/>
    </source>
</evidence>
<dbReference type="CDD" id="cd06225">
    <property type="entry name" value="HAMP"/>
    <property type="match status" value="1"/>
</dbReference>
<keyword evidence="6" id="KW-0808">Transferase</keyword>
<dbReference type="Proteomes" id="UP001156690">
    <property type="component" value="Unassembled WGS sequence"/>
</dbReference>
<dbReference type="PRINTS" id="PR00344">
    <property type="entry name" value="BCTRLSENSOR"/>
</dbReference>
<dbReference type="InterPro" id="IPR004358">
    <property type="entry name" value="Sig_transdc_His_kin-like_C"/>
</dbReference>
<evidence type="ECO:0000256" key="3">
    <source>
        <dbReference type="ARBA" id="ARBA00012438"/>
    </source>
</evidence>
<dbReference type="InterPro" id="IPR005467">
    <property type="entry name" value="His_kinase_dom"/>
</dbReference>
<comment type="catalytic activity">
    <reaction evidence="1">
        <text>ATP + protein L-histidine = ADP + protein N-phospho-L-histidine.</text>
        <dbReference type="EC" id="2.7.13.3"/>
    </reaction>
</comment>
<keyword evidence="8" id="KW-0418">Kinase</keyword>
<evidence type="ECO:0000256" key="10">
    <source>
        <dbReference type="SAM" id="Phobius"/>
    </source>
</evidence>
<gene>
    <name evidence="13" type="ORF">GCM10007932_57830</name>
</gene>
<dbReference type="InterPro" id="IPR003661">
    <property type="entry name" value="HisK_dim/P_dom"/>
</dbReference>
<proteinExistence type="predicted"/>
<keyword evidence="9" id="KW-0067">ATP-binding</keyword>
<comment type="caution">
    <text evidence="13">The sequence shown here is derived from an EMBL/GenBank/DDBJ whole genome shotgun (WGS) entry which is preliminary data.</text>
</comment>
<dbReference type="SMART" id="SM00388">
    <property type="entry name" value="HisKA"/>
    <property type="match status" value="1"/>
</dbReference>
<dbReference type="CDD" id="cd00082">
    <property type="entry name" value="HisKA"/>
    <property type="match status" value="1"/>
</dbReference>
<dbReference type="Gene3D" id="6.10.340.10">
    <property type="match status" value="1"/>
</dbReference>
<dbReference type="InterPro" id="IPR036097">
    <property type="entry name" value="HisK_dim/P_sf"/>
</dbReference>
<evidence type="ECO:0000256" key="7">
    <source>
        <dbReference type="ARBA" id="ARBA00022741"/>
    </source>
</evidence>
<feature type="transmembrane region" description="Helical" evidence="10">
    <location>
        <begin position="149"/>
        <end position="171"/>
    </location>
</feature>
<evidence type="ECO:0000256" key="6">
    <source>
        <dbReference type="ARBA" id="ARBA00022679"/>
    </source>
</evidence>
<evidence type="ECO:0000256" key="8">
    <source>
        <dbReference type="ARBA" id="ARBA00022777"/>
    </source>
</evidence>
<evidence type="ECO:0000259" key="11">
    <source>
        <dbReference type="PROSITE" id="PS50109"/>
    </source>
</evidence>
<evidence type="ECO:0000259" key="12">
    <source>
        <dbReference type="PROSITE" id="PS50885"/>
    </source>
</evidence>
<accession>A0AAV5P0U0</accession>
<evidence type="ECO:0000256" key="4">
    <source>
        <dbReference type="ARBA" id="ARBA00022475"/>
    </source>
</evidence>
<dbReference type="GO" id="GO:0005524">
    <property type="term" value="F:ATP binding"/>
    <property type="evidence" value="ECO:0007669"/>
    <property type="project" value="UniProtKB-KW"/>
</dbReference>
<feature type="transmembrane region" description="Helical" evidence="10">
    <location>
        <begin position="12"/>
        <end position="30"/>
    </location>
</feature>
<keyword evidence="10" id="KW-0812">Transmembrane</keyword>
<evidence type="ECO:0000313" key="14">
    <source>
        <dbReference type="Proteomes" id="UP001156690"/>
    </source>
</evidence>
<comment type="subcellular location">
    <subcellularLocation>
        <location evidence="2">Cell membrane</location>
        <topology evidence="2">Multi-pass membrane protein</topology>
    </subcellularLocation>
</comment>
<evidence type="ECO:0000256" key="1">
    <source>
        <dbReference type="ARBA" id="ARBA00000085"/>
    </source>
</evidence>
<dbReference type="Pfam" id="PF00512">
    <property type="entry name" value="HisKA"/>
    <property type="match status" value="1"/>
</dbReference>
<name>A0AAV5P0U0_9VIBR</name>
<dbReference type="AlphaFoldDB" id="A0AAV5P0U0"/>
<dbReference type="InterPro" id="IPR036890">
    <property type="entry name" value="HATPase_C_sf"/>
</dbReference>
<dbReference type="GO" id="GO:0000155">
    <property type="term" value="F:phosphorelay sensor kinase activity"/>
    <property type="evidence" value="ECO:0007669"/>
    <property type="project" value="InterPro"/>
</dbReference>
<dbReference type="RefSeq" id="WP_126606510.1">
    <property type="nucleotide sequence ID" value="NZ_AP025145.1"/>
</dbReference>
<keyword evidence="10" id="KW-1133">Transmembrane helix</keyword>
<dbReference type="PROSITE" id="PS50885">
    <property type="entry name" value="HAMP"/>
    <property type="match status" value="1"/>
</dbReference>
<keyword evidence="14" id="KW-1185">Reference proteome</keyword>
<dbReference type="InterPro" id="IPR003660">
    <property type="entry name" value="HAMP_dom"/>
</dbReference>
<organism evidence="13 14">
    <name type="scientific">Vibrio penaeicida</name>
    <dbReference type="NCBI Taxonomy" id="104609"/>
    <lineage>
        <taxon>Bacteria</taxon>
        <taxon>Pseudomonadati</taxon>
        <taxon>Pseudomonadota</taxon>
        <taxon>Gammaproteobacteria</taxon>
        <taxon>Vibrionales</taxon>
        <taxon>Vibrionaceae</taxon>
        <taxon>Vibrio</taxon>
    </lineage>
</organism>
<dbReference type="Pfam" id="PF02518">
    <property type="entry name" value="HATPase_c"/>
    <property type="match status" value="1"/>
</dbReference>
<dbReference type="InterPro" id="IPR003594">
    <property type="entry name" value="HATPase_dom"/>
</dbReference>